<evidence type="ECO:0000259" key="1">
    <source>
        <dbReference type="PROSITE" id="PS50123"/>
    </source>
</evidence>
<dbReference type="GO" id="GO:0032259">
    <property type="term" value="P:methylation"/>
    <property type="evidence" value="ECO:0007669"/>
    <property type="project" value="UniProtKB-KW"/>
</dbReference>
<dbReference type="InterPro" id="IPR029063">
    <property type="entry name" value="SAM-dependent_MTases_sf"/>
</dbReference>
<keyword evidence="2" id="KW-0489">Methyltransferase</keyword>
<dbReference type="SUPFAM" id="SSF47757">
    <property type="entry name" value="Chemotaxis receptor methyltransferase CheR, N-terminal domain"/>
    <property type="match status" value="1"/>
</dbReference>
<dbReference type="InterPro" id="IPR022642">
    <property type="entry name" value="CheR_C"/>
</dbReference>
<dbReference type="Proteomes" id="UP000198284">
    <property type="component" value="Unassembled WGS sequence"/>
</dbReference>
<dbReference type="InterPro" id="IPR050903">
    <property type="entry name" value="Bact_Chemotaxis_MeTrfase"/>
</dbReference>
<proteinExistence type="predicted"/>
<keyword evidence="3" id="KW-1185">Reference proteome</keyword>
<dbReference type="Pfam" id="PF01739">
    <property type="entry name" value="CheR"/>
    <property type="match status" value="1"/>
</dbReference>
<dbReference type="PRINTS" id="PR00996">
    <property type="entry name" value="CHERMTFRASE"/>
</dbReference>
<dbReference type="SUPFAM" id="SSF53335">
    <property type="entry name" value="S-adenosyl-L-methionine-dependent methyltransferases"/>
    <property type="match status" value="1"/>
</dbReference>
<sequence>MNPLIAQDERQLEGIEVDLLLEGLYRRYGADFREYERGGLTRRLEAFRAQNRLDSISAMLAPMLRDPAFCRALCRFLLTREAGLFEQASEFAALRGILGPLLGSYPAPKIWIAESLCPEDVFSVAILLAEEANYDRSFIFATCSDEGVLQAVREGAFPPERIPRYEASYVESGGKGRFADHYVVRDGRAFFSDHLRSRIIWAQYSLATDSSFNEFQLICCRNRLPDFQPALQSRILALFNQSLSTFGILDLGSATEITRPAHQLTYQAMRHPGLFRRAGDSWTR</sequence>
<feature type="domain" description="CheR-type methyltransferase" evidence="1">
    <location>
        <begin position="5"/>
        <end position="284"/>
    </location>
</feature>
<protein>
    <submittedName>
        <fullName evidence="2">Chemotaxis protein methyltransferase CheR</fullName>
    </submittedName>
</protein>
<dbReference type="Gene3D" id="3.40.50.150">
    <property type="entry name" value="Vaccinia Virus protein VP39"/>
    <property type="match status" value="1"/>
</dbReference>
<evidence type="ECO:0000313" key="3">
    <source>
        <dbReference type="Proteomes" id="UP000198284"/>
    </source>
</evidence>
<gene>
    <name evidence="2" type="ORF">SAMN06265795_103134</name>
</gene>
<dbReference type="PROSITE" id="PS50123">
    <property type="entry name" value="CHER"/>
    <property type="match status" value="1"/>
</dbReference>
<dbReference type="GO" id="GO:0008757">
    <property type="term" value="F:S-adenosylmethionine-dependent methyltransferase activity"/>
    <property type="evidence" value="ECO:0007669"/>
    <property type="project" value="InterPro"/>
</dbReference>
<organism evidence="2 3">
    <name type="scientific">Noviherbaspirillum humi</name>
    <dbReference type="NCBI Taxonomy" id="1688639"/>
    <lineage>
        <taxon>Bacteria</taxon>
        <taxon>Pseudomonadati</taxon>
        <taxon>Pseudomonadota</taxon>
        <taxon>Betaproteobacteria</taxon>
        <taxon>Burkholderiales</taxon>
        <taxon>Oxalobacteraceae</taxon>
        <taxon>Noviherbaspirillum</taxon>
    </lineage>
</organism>
<dbReference type="RefSeq" id="WP_176442360.1">
    <property type="nucleotide sequence ID" value="NZ_FZOT01000003.1"/>
</dbReference>
<dbReference type="Pfam" id="PF03705">
    <property type="entry name" value="CheR_N"/>
    <property type="match status" value="1"/>
</dbReference>
<dbReference type="AlphaFoldDB" id="A0A239F2Y6"/>
<dbReference type="EMBL" id="FZOT01000003">
    <property type="protein sequence ID" value="SNS50898.1"/>
    <property type="molecule type" value="Genomic_DNA"/>
</dbReference>
<dbReference type="PANTHER" id="PTHR24422">
    <property type="entry name" value="CHEMOTAXIS PROTEIN METHYLTRANSFERASE"/>
    <property type="match status" value="1"/>
</dbReference>
<evidence type="ECO:0000313" key="2">
    <source>
        <dbReference type="EMBL" id="SNS50898.1"/>
    </source>
</evidence>
<keyword evidence="2" id="KW-0808">Transferase</keyword>
<dbReference type="SMART" id="SM00138">
    <property type="entry name" value="MeTrc"/>
    <property type="match status" value="1"/>
</dbReference>
<dbReference type="PANTHER" id="PTHR24422:SF8">
    <property type="entry name" value="CHEMOTAXIS PROTEIN"/>
    <property type="match status" value="1"/>
</dbReference>
<dbReference type="InterPro" id="IPR000780">
    <property type="entry name" value="CheR_MeTrfase"/>
</dbReference>
<dbReference type="InterPro" id="IPR022641">
    <property type="entry name" value="CheR_N"/>
</dbReference>
<name>A0A239F2Y6_9BURK</name>
<accession>A0A239F2Y6</accession>
<reference evidence="2 3" key="1">
    <citation type="submission" date="2017-06" db="EMBL/GenBank/DDBJ databases">
        <authorList>
            <person name="Kim H.J."/>
            <person name="Triplett B.A."/>
        </authorList>
    </citation>
    <scope>NUCLEOTIDE SEQUENCE [LARGE SCALE GENOMIC DNA]</scope>
    <source>
        <strain evidence="2 3">U15</strain>
    </source>
</reference>